<dbReference type="Pfam" id="PF01872">
    <property type="entry name" value="RibD_C"/>
    <property type="match status" value="1"/>
</dbReference>
<dbReference type="OrthoDB" id="5243299at2"/>
<keyword evidence="6" id="KW-1185">Reference proteome</keyword>
<dbReference type="EMBL" id="NMVQ01000013">
    <property type="protein sequence ID" value="OYO21646.1"/>
    <property type="molecule type" value="Genomic_DNA"/>
</dbReference>
<dbReference type="GO" id="GO:0008703">
    <property type="term" value="F:5-amino-6-(5-phosphoribosylamino)uracil reductase activity"/>
    <property type="evidence" value="ECO:0007669"/>
    <property type="project" value="InterPro"/>
</dbReference>
<evidence type="ECO:0000259" key="4">
    <source>
        <dbReference type="Pfam" id="PF01872"/>
    </source>
</evidence>
<keyword evidence="2" id="KW-0521">NADP</keyword>
<dbReference type="RefSeq" id="WP_094364024.1">
    <property type="nucleotide sequence ID" value="NZ_NMVQ01000013.1"/>
</dbReference>
<dbReference type="AlphaFoldDB" id="A0A255H2T6"/>
<accession>A0A255H2T6</accession>
<dbReference type="PANTHER" id="PTHR38011:SF7">
    <property type="entry name" value="2,5-DIAMINO-6-RIBOSYLAMINO-4(3H)-PYRIMIDINONE 5'-PHOSPHATE REDUCTASE"/>
    <property type="match status" value="1"/>
</dbReference>
<dbReference type="SUPFAM" id="SSF53597">
    <property type="entry name" value="Dihydrofolate reductase-like"/>
    <property type="match status" value="1"/>
</dbReference>
<gene>
    <name evidence="5" type="ORF">CGZ93_10125</name>
</gene>
<protein>
    <recommendedName>
        <fullName evidence="4">Bacterial bifunctional deaminase-reductase C-terminal domain-containing protein</fullName>
    </recommendedName>
</protein>
<proteinExistence type="predicted"/>
<dbReference type="InterPro" id="IPR024072">
    <property type="entry name" value="DHFR-like_dom_sf"/>
</dbReference>
<feature type="domain" description="Bacterial bifunctional deaminase-reductase C-terminal" evidence="4">
    <location>
        <begin position="31"/>
        <end position="204"/>
    </location>
</feature>
<sequence>MDVRRLIGPDGLPELLDDRALAEAYAWTEGVRASMLTTLDGVVAGSDGRSGSLGGAADRTVYRLNRSLAEAIVVGAGTARTEAYGLPAEGQLLVLVSRRGELPERLAAEAVDRPGRVVLAAGSDADTSHAERVLGAEQVWRFDTPTVPPQPLRDRLLAAGRRRILHEGGPSLLAHWLAAGLVDELCLTVAPRLVGEGVRLMDGPVGDPRLRPLLLLESEGSLLGRWAVRVTAASRTGH</sequence>
<comment type="caution">
    <text evidence="5">The sequence shown here is derived from an EMBL/GenBank/DDBJ whole genome shotgun (WGS) entry which is preliminary data.</text>
</comment>
<reference evidence="5 6" key="1">
    <citation type="submission" date="2017-07" db="EMBL/GenBank/DDBJ databases">
        <title>Draft whole genome sequences of clinical Proprionibacteriaceae strains.</title>
        <authorList>
            <person name="Bernier A.-M."/>
            <person name="Bernard K."/>
            <person name="Domingo M.-C."/>
        </authorList>
    </citation>
    <scope>NUCLEOTIDE SEQUENCE [LARGE SCALE GENOMIC DNA]</scope>
    <source>
        <strain evidence="5 6">NML 130396</strain>
    </source>
</reference>
<organism evidence="5 6">
    <name type="scientific">Enemella dayhoffiae</name>
    <dbReference type="NCBI Taxonomy" id="2016507"/>
    <lineage>
        <taxon>Bacteria</taxon>
        <taxon>Bacillati</taxon>
        <taxon>Actinomycetota</taxon>
        <taxon>Actinomycetes</taxon>
        <taxon>Propionibacteriales</taxon>
        <taxon>Propionibacteriaceae</taxon>
        <taxon>Enemella</taxon>
    </lineage>
</organism>
<evidence type="ECO:0000256" key="3">
    <source>
        <dbReference type="ARBA" id="ARBA00023002"/>
    </source>
</evidence>
<dbReference type="InterPro" id="IPR002734">
    <property type="entry name" value="RibDG_C"/>
</dbReference>
<dbReference type="InterPro" id="IPR050765">
    <property type="entry name" value="Riboflavin_Biosynth_HTPR"/>
</dbReference>
<evidence type="ECO:0000256" key="1">
    <source>
        <dbReference type="ARBA" id="ARBA00005104"/>
    </source>
</evidence>
<name>A0A255H2T6_9ACTN</name>
<keyword evidence="3" id="KW-0560">Oxidoreductase</keyword>
<evidence type="ECO:0000313" key="5">
    <source>
        <dbReference type="EMBL" id="OYO21646.1"/>
    </source>
</evidence>
<dbReference type="GO" id="GO:0009231">
    <property type="term" value="P:riboflavin biosynthetic process"/>
    <property type="evidence" value="ECO:0007669"/>
    <property type="project" value="InterPro"/>
</dbReference>
<dbReference type="PANTHER" id="PTHR38011">
    <property type="entry name" value="DIHYDROFOLATE REDUCTASE FAMILY PROTEIN (AFU_ORTHOLOGUE AFUA_8G06820)"/>
    <property type="match status" value="1"/>
</dbReference>
<evidence type="ECO:0000313" key="6">
    <source>
        <dbReference type="Proteomes" id="UP000216311"/>
    </source>
</evidence>
<comment type="pathway">
    <text evidence="1">Cofactor biosynthesis; riboflavin biosynthesis.</text>
</comment>
<evidence type="ECO:0000256" key="2">
    <source>
        <dbReference type="ARBA" id="ARBA00022857"/>
    </source>
</evidence>
<dbReference type="Proteomes" id="UP000216311">
    <property type="component" value="Unassembled WGS sequence"/>
</dbReference>
<dbReference type="Gene3D" id="3.40.430.10">
    <property type="entry name" value="Dihydrofolate Reductase, subunit A"/>
    <property type="match status" value="1"/>
</dbReference>